<dbReference type="InterPro" id="IPR014729">
    <property type="entry name" value="Rossmann-like_a/b/a_fold"/>
</dbReference>
<feature type="domain" description="DUF218" evidence="1">
    <location>
        <begin position="39"/>
        <end position="179"/>
    </location>
</feature>
<proteinExistence type="predicted"/>
<dbReference type="PANTHER" id="PTHR30336">
    <property type="entry name" value="INNER MEMBRANE PROTEIN, PROBABLE PERMEASE"/>
    <property type="match status" value="1"/>
</dbReference>
<dbReference type="Pfam" id="PF02698">
    <property type="entry name" value="DUF218"/>
    <property type="match status" value="1"/>
</dbReference>
<dbReference type="RefSeq" id="WP_229728793.1">
    <property type="nucleotide sequence ID" value="NZ_BMGS01000009.1"/>
</dbReference>
<dbReference type="InterPro" id="IPR051599">
    <property type="entry name" value="Cell_Envelope_Assoc"/>
</dbReference>
<evidence type="ECO:0000259" key="1">
    <source>
        <dbReference type="Pfam" id="PF02698"/>
    </source>
</evidence>
<dbReference type="InterPro" id="IPR003848">
    <property type="entry name" value="DUF218"/>
</dbReference>
<dbReference type="Proteomes" id="UP000601361">
    <property type="component" value="Unassembled WGS sequence"/>
</dbReference>
<sequence length="203" mass="22470">MLMVKRFVLSGLILLGSWFVLHSAVVTADGLTDDVQPVDCLVVLGNTVNPDGSLSARLQARLDKALELYHQGVSPLILVSGGLGQEGHYEATVMQRYLVAQGVPTHAILIDNEGNNTQATARNYARIARQRHLRSALVVSQFFHLSRTKRLLRGQGITVVYAAHPSYYEWRDAYALTREFFAYYAYLLSQSQDPPATHDSPAA</sequence>
<evidence type="ECO:0000313" key="3">
    <source>
        <dbReference type="Proteomes" id="UP000601361"/>
    </source>
</evidence>
<gene>
    <name evidence="2" type="ORF">GCM10011378_33350</name>
</gene>
<dbReference type="PANTHER" id="PTHR30336:SF20">
    <property type="entry name" value="DUF218 DOMAIN-CONTAINING PROTEIN"/>
    <property type="match status" value="1"/>
</dbReference>
<evidence type="ECO:0000313" key="2">
    <source>
        <dbReference type="EMBL" id="GGG54499.1"/>
    </source>
</evidence>
<dbReference type="Gene3D" id="3.40.50.620">
    <property type="entry name" value="HUPs"/>
    <property type="match status" value="1"/>
</dbReference>
<dbReference type="CDD" id="cd06259">
    <property type="entry name" value="YdcF-like"/>
    <property type="match status" value="1"/>
</dbReference>
<keyword evidence="3" id="KW-1185">Reference proteome</keyword>
<dbReference type="EMBL" id="BMGS01000009">
    <property type="protein sequence ID" value="GGG54499.1"/>
    <property type="molecule type" value="Genomic_DNA"/>
</dbReference>
<comment type="caution">
    <text evidence="2">The sequence shown here is derived from an EMBL/GenBank/DDBJ whole genome shotgun (WGS) entry which is preliminary data.</text>
</comment>
<reference evidence="3" key="1">
    <citation type="journal article" date="2019" name="Int. J. Syst. Evol. Microbiol.">
        <title>The Global Catalogue of Microorganisms (GCM) 10K type strain sequencing project: providing services to taxonomists for standard genome sequencing and annotation.</title>
        <authorList>
            <consortium name="The Broad Institute Genomics Platform"/>
            <consortium name="The Broad Institute Genome Sequencing Center for Infectious Disease"/>
            <person name="Wu L."/>
            <person name="Ma J."/>
        </authorList>
    </citation>
    <scope>NUCLEOTIDE SEQUENCE [LARGE SCALE GENOMIC DNA]</scope>
    <source>
        <strain evidence="3">CGMCC 1.12990</strain>
    </source>
</reference>
<name>A0ABQ1X0X5_9BACT</name>
<organism evidence="2 3">
    <name type="scientific">Hymenobacter glacieicola</name>
    <dbReference type="NCBI Taxonomy" id="1562124"/>
    <lineage>
        <taxon>Bacteria</taxon>
        <taxon>Pseudomonadati</taxon>
        <taxon>Bacteroidota</taxon>
        <taxon>Cytophagia</taxon>
        <taxon>Cytophagales</taxon>
        <taxon>Hymenobacteraceae</taxon>
        <taxon>Hymenobacter</taxon>
    </lineage>
</organism>
<accession>A0ABQ1X0X5</accession>
<protein>
    <recommendedName>
        <fullName evidence="1">DUF218 domain-containing protein</fullName>
    </recommendedName>
</protein>